<dbReference type="SUPFAM" id="SSF51430">
    <property type="entry name" value="NAD(P)-linked oxidoreductase"/>
    <property type="match status" value="1"/>
</dbReference>
<dbReference type="InterPro" id="IPR023210">
    <property type="entry name" value="NADP_OxRdtase_dom"/>
</dbReference>
<evidence type="ECO:0000259" key="1">
    <source>
        <dbReference type="Pfam" id="PF00248"/>
    </source>
</evidence>
<organism evidence="2 3">
    <name type="scientific">Bradyrhizobium macuxiense</name>
    <dbReference type="NCBI Taxonomy" id="1755647"/>
    <lineage>
        <taxon>Bacteria</taxon>
        <taxon>Pseudomonadati</taxon>
        <taxon>Pseudomonadota</taxon>
        <taxon>Alphaproteobacteria</taxon>
        <taxon>Hyphomicrobiales</taxon>
        <taxon>Nitrobacteraceae</taxon>
        <taxon>Bradyrhizobium</taxon>
    </lineage>
</organism>
<proteinExistence type="predicted"/>
<dbReference type="AlphaFoldDB" id="A0A109K0I2"/>
<keyword evidence="3" id="KW-1185">Reference proteome</keyword>
<reference evidence="2 3" key="1">
    <citation type="submission" date="2015-11" db="EMBL/GenBank/DDBJ databases">
        <title>Draft Genome Sequence of the Strain BR 10303 (Bradyrhizobium sp.) isolated from nodules of Centrolobium paraense.</title>
        <authorList>
            <person name="Zelli J.E."/>
            <person name="Simoes-Araujo J.L."/>
            <person name="Barauna A.C."/>
            <person name="Silva K."/>
        </authorList>
    </citation>
    <scope>NUCLEOTIDE SEQUENCE [LARGE SCALE GENOMIC DNA]</scope>
    <source>
        <strain evidence="2 3">BR 10303</strain>
    </source>
</reference>
<dbReference type="Pfam" id="PF00248">
    <property type="entry name" value="Aldo_ket_red"/>
    <property type="match status" value="1"/>
</dbReference>
<feature type="domain" description="NADP-dependent oxidoreductase" evidence="1">
    <location>
        <begin position="9"/>
        <end position="75"/>
    </location>
</feature>
<dbReference type="InterPro" id="IPR036812">
    <property type="entry name" value="NAD(P)_OxRdtase_dom_sf"/>
</dbReference>
<name>A0A109K0I2_9BRAD</name>
<protein>
    <recommendedName>
        <fullName evidence="1">NADP-dependent oxidoreductase domain-containing protein</fullName>
    </recommendedName>
</protein>
<dbReference type="EMBL" id="LNCU01000036">
    <property type="protein sequence ID" value="KWV58571.1"/>
    <property type="molecule type" value="Genomic_DNA"/>
</dbReference>
<evidence type="ECO:0000313" key="3">
    <source>
        <dbReference type="Proteomes" id="UP000057737"/>
    </source>
</evidence>
<comment type="caution">
    <text evidence="2">The sequence shown here is derived from an EMBL/GenBank/DDBJ whole genome shotgun (WGS) entry which is preliminary data.</text>
</comment>
<dbReference type="Gene3D" id="3.20.20.100">
    <property type="entry name" value="NADP-dependent oxidoreductase domain"/>
    <property type="match status" value="1"/>
</dbReference>
<dbReference type="Proteomes" id="UP000057737">
    <property type="component" value="Unassembled WGS sequence"/>
</dbReference>
<evidence type="ECO:0000313" key="2">
    <source>
        <dbReference type="EMBL" id="KWV58571.1"/>
    </source>
</evidence>
<sequence length="84" mass="8965">MSYDADIDRARRLTALVNDGFAGSLTEAATRFALSHPAMGTILVGMATPQQFEDALAAVEKGPLSQAALDRLSELRQAFSGEPR</sequence>
<gene>
    <name evidence="2" type="ORF">AS156_33835</name>
</gene>
<accession>A0A109K0I2</accession>